<keyword evidence="3" id="KW-1185">Reference proteome</keyword>
<dbReference type="Proteomes" id="UP000017559">
    <property type="component" value="Unassembled WGS sequence"/>
</dbReference>
<reference evidence="2 3" key="1">
    <citation type="journal article" date="2014" name="BMC Genomics">
        <title>Genome and secretome analysis of the hemibiotrophic fungal pathogen, Moniliophthora roreri, which causes frosty pod rot disease of cacao: mechanisms of the biotrophic and necrotrophic phases.</title>
        <authorList>
            <person name="Meinhardt L.W."/>
            <person name="Costa G.G.L."/>
            <person name="Thomazella D.P.T."/>
            <person name="Teixeira P.J.P.L."/>
            <person name="Carazzolle M.F."/>
            <person name="Schuster S.C."/>
            <person name="Carlson J.E."/>
            <person name="Guiltinan M.J."/>
            <person name="Mieczkowski P."/>
            <person name="Farmer A."/>
            <person name="Ramaraj T."/>
            <person name="Crozier J."/>
            <person name="Davis R.E."/>
            <person name="Shao J."/>
            <person name="Melnick R.L."/>
            <person name="Pereira G.A.G."/>
            <person name="Bailey B.A."/>
        </authorList>
    </citation>
    <scope>NUCLEOTIDE SEQUENCE [LARGE SCALE GENOMIC DNA]</scope>
    <source>
        <strain evidence="2 3">MCA 2997</strain>
    </source>
</reference>
<evidence type="ECO:0000313" key="3">
    <source>
        <dbReference type="Proteomes" id="UP000017559"/>
    </source>
</evidence>
<feature type="non-terminal residue" evidence="2">
    <location>
        <position position="182"/>
    </location>
</feature>
<protein>
    <submittedName>
        <fullName evidence="2">Uncharacterized protein</fullName>
    </submittedName>
</protein>
<feature type="compositionally biased region" description="Polar residues" evidence="1">
    <location>
        <begin position="59"/>
        <end position="70"/>
    </location>
</feature>
<feature type="region of interest" description="Disordered" evidence="1">
    <location>
        <begin position="1"/>
        <end position="45"/>
    </location>
</feature>
<evidence type="ECO:0000256" key="1">
    <source>
        <dbReference type="SAM" id="MobiDB-lite"/>
    </source>
</evidence>
<gene>
    <name evidence="2" type="ORF">Moror_5465</name>
</gene>
<dbReference type="EMBL" id="AWSO01000672">
    <property type="protein sequence ID" value="ESK88261.1"/>
    <property type="molecule type" value="Genomic_DNA"/>
</dbReference>
<comment type="caution">
    <text evidence="2">The sequence shown here is derived from an EMBL/GenBank/DDBJ whole genome shotgun (WGS) entry which is preliminary data.</text>
</comment>
<dbReference type="HOGENOM" id="CLU_127430_0_0_1"/>
<feature type="compositionally biased region" description="Acidic residues" evidence="1">
    <location>
        <begin position="121"/>
        <end position="130"/>
    </location>
</feature>
<feature type="region of interest" description="Disordered" evidence="1">
    <location>
        <begin position="115"/>
        <end position="165"/>
    </location>
</feature>
<accession>V2X646</accession>
<organism evidence="2 3">
    <name type="scientific">Moniliophthora roreri (strain MCA 2997)</name>
    <name type="common">Cocoa frosty pod rot fungus</name>
    <name type="synonym">Crinipellis roreri</name>
    <dbReference type="NCBI Taxonomy" id="1381753"/>
    <lineage>
        <taxon>Eukaryota</taxon>
        <taxon>Fungi</taxon>
        <taxon>Dikarya</taxon>
        <taxon>Basidiomycota</taxon>
        <taxon>Agaricomycotina</taxon>
        <taxon>Agaricomycetes</taxon>
        <taxon>Agaricomycetidae</taxon>
        <taxon>Agaricales</taxon>
        <taxon>Marasmiineae</taxon>
        <taxon>Marasmiaceae</taxon>
        <taxon>Moniliophthora</taxon>
    </lineage>
</organism>
<proteinExistence type="predicted"/>
<dbReference type="KEGG" id="mrr:Moror_5465"/>
<dbReference type="AlphaFoldDB" id="V2X646"/>
<feature type="region of interest" description="Disordered" evidence="1">
    <location>
        <begin position="59"/>
        <end position="98"/>
    </location>
</feature>
<sequence length="182" mass="20594">MGIRKVEESGSSEKHGYEKEKGAGKVEESEGNEKHRWKPKDESSFKHSTANLYISIQSTTPPSDTFNNFENVFDKVQPSNPKMDNVNSNNNNSETLDFLSSDHPILHQKLQVDAASHVNNENEEEDDIEDILEKLRQEKSSSKPPGPKLHSPTMLNLAKPSKPVWSDVAHTSHQWIYDLAEK</sequence>
<feature type="compositionally biased region" description="Basic and acidic residues" evidence="1">
    <location>
        <begin position="131"/>
        <end position="141"/>
    </location>
</feature>
<name>V2X646_MONRO</name>
<evidence type="ECO:0000313" key="2">
    <source>
        <dbReference type="EMBL" id="ESK88261.1"/>
    </source>
</evidence>